<evidence type="ECO:0008006" key="5">
    <source>
        <dbReference type="Google" id="ProtNLM"/>
    </source>
</evidence>
<keyword evidence="2" id="KW-1133">Transmembrane helix</keyword>
<gene>
    <name evidence="3" type="ORF">MTR67_010094</name>
</gene>
<reference evidence="3" key="1">
    <citation type="submission" date="2023-08" db="EMBL/GenBank/DDBJ databases">
        <title>A de novo genome assembly of Solanum verrucosum Schlechtendal, a Mexican diploid species geographically isolated from the other diploid A-genome species in potato relatives.</title>
        <authorList>
            <person name="Hosaka K."/>
        </authorList>
    </citation>
    <scope>NUCLEOTIDE SEQUENCE</scope>
    <source>
        <tissue evidence="3">Young leaves</tissue>
    </source>
</reference>
<organism evidence="3 4">
    <name type="scientific">Solanum verrucosum</name>
    <dbReference type="NCBI Taxonomy" id="315347"/>
    <lineage>
        <taxon>Eukaryota</taxon>
        <taxon>Viridiplantae</taxon>
        <taxon>Streptophyta</taxon>
        <taxon>Embryophyta</taxon>
        <taxon>Tracheophyta</taxon>
        <taxon>Spermatophyta</taxon>
        <taxon>Magnoliopsida</taxon>
        <taxon>eudicotyledons</taxon>
        <taxon>Gunneridae</taxon>
        <taxon>Pentapetalae</taxon>
        <taxon>asterids</taxon>
        <taxon>lamiids</taxon>
        <taxon>Solanales</taxon>
        <taxon>Solanaceae</taxon>
        <taxon>Solanoideae</taxon>
        <taxon>Solaneae</taxon>
        <taxon>Solanum</taxon>
    </lineage>
</organism>
<feature type="transmembrane region" description="Helical" evidence="2">
    <location>
        <begin position="201"/>
        <end position="224"/>
    </location>
</feature>
<keyword evidence="2" id="KW-0812">Transmembrane</keyword>
<dbReference type="AlphaFoldDB" id="A0AAF0Q4E9"/>
<dbReference type="PANTHER" id="PTHR35752:SF1">
    <property type="entry name" value="G-PROTEIN COUPLED RECEPTOR"/>
    <property type="match status" value="1"/>
</dbReference>
<evidence type="ECO:0000256" key="2">
    <source>
        <dbReference type="SAM" id="Phobius"/>
    </source>
</evidence>
<feature type="region of interest" description="Disordered" evidence="1">
    <location>
        <begin position="582"/>
        <end position="603"/>
    </location>
</feature>
<dbReference type="PANTHER" id="PTHR35752">
    <property type="entry name" value="G-PROTEIN COUPLED RECEPTOR"/>
    <property type="match status" value="1"/>
</dbReference>
<name>A0AAF0Q4E9_SOLVR</name>
<evidence type="ECO:0000313" key="3">
    <source>
        <dbReference type="EMBL" id="WMV16709.1"/>
    </source>
</evidence>
<sequence>MWYVSGKYCLLYSPVNRAGHSKELVPVPDTRIIPTGESPSGAKRSSQALTRINGIHISFVWSCLRGTVELATHKCCRVGRANNSKAFGPLTKLGVARPERSVKESKGKKNKKCSYLRLTASVYRTIFSVHFVTLSIASVWRRVLTTPVDIFWWFPYLRFRVQALLIRLLVFHFHRKQASTGKDRRVFGEMRSLKKCSGEDVAYHLLITVVAAVLLQAIGAFSVATPNTGCYALDNSSHIHDFSSWVGQPFEYEGKGKDADLVVRFCKDVESRSQASDLELQGYVDYGRFDKLNYFRAGSGHVSFVQEYFNGDLMNCEQSYDKMGRTAKVNIICGNCPHGQCKGGLGCICNVEYESACRTVVELAVPCEKPGLRVFEGFTVGFHPRSWEIVYNGLTQLGYEKAHREFSFNTAQTRVALYMTAIASVSGSVQKPLVKVSPELGLKVTLSGSAATGGSPTTLSPTSLLIDWRCDVARDNPYEVEVTIPIENYDPVQFTLTKMCEYQQSDGGGATGGWAIFGVLSCIVLVASTLFCCGGFIYKTRVYNQRGLDALPGMTLLSACLETVSGVGHGYSRPEDVNNPFANQASWERQPASTQATGRTSEVRSSVPGYKNVHKTICPWKQLIFGALLLHTKRCLSLLIFVAVKIEKP</sequence>
<feature type="transmembrane region" description="Helical" evidence="2">
    <location>
        <begin position="150"/>
        <end position="170"/>
    </location>
</feature>
<protein>
    <recommendedName>
        <fullName evidence="5">AT4G36440-like protein</fullName>
    </recommendedName>
</protein>
<evidence type="ECO:0000313" key="4">
    <source>
        <dbReference type="Proteomes" id="UP001234989"/>
    </source>
</evidence>
<dbReference type="EMBL" id="CP133613">
    <property type="protein sequence ID" value="WMV16709.1"/>
    <property type="molecule type" value="Genomic_DNA"/>
</dbReference>
<accession>A0AAF0Q4E9</accession>
<evidence type="ECO:0000256" key="1">
    <source>
        <dbReference type="SAM" id="MobiDB-lite"/>
    </source>
</evidence>
<feature type="transmembrane region" description="Helical" evidence="2">
    <location>
        <begin position="514"/>
        <end position="538"/>
    </location>
</feature>
<dbReference type="Proteomes" id="UP001234989">
    <property type="component" value="Chromosome 2"/>
</dbReference>
<proteinExistence type="predicted"/>
<keyword evidence="4" id="KW-1185">Reference proteome</keyword>
<keyword evidence="2" id="KW-0472">Membrane</keyword>
<feature type="transmembrane region" description="Helical" evidence="2">
    <location>
        <begin position="115"/>
        <end position="138"/>
    </location>
</feature>